<keyword evidence="2" id="KW-1185">Reference proteome</keyword>
<dbReference type="GO" id="GO:0015629">
    <property type="term" value="C:actin cytoskeleton"/>
    <property type="evidence" value="ECO:0000318"/>
    <property type="project" value="GO_Central"/>
</dbReference>
<dbReference type="Proteomes" id="UP000005239">
    <property type="component" value="Unassembled WGS sequence"/>
</dbReference>
<name>A0A2A6D262_PRIPA</name>
<dbReference type="OrthoDB" id="5787463at2759"/>
<dbReference type="GO" id="GO:0051015">
    <property type="term" value="F:actin filament binding"/>
    <property type="evidence" value="ECO:0000318"/>
    <property type="project" value="GO_Central"/>
</dbReference>
<evidence type="ECO:0000313" key="1">
    <source>
        <dbReference type="EnsemblMetazoa" id="PPA04404.1"/>
    </source>
</evidence>
<dbReference type="PANTHER" id="PTHR33351:SF1">
    <property type="entry name" value="IG-LIKE DOMAIN-CONTAINING PROTEIN-RELATED"/>
    <property type="match status" value="1"/>
</dbReference>
<reference evidence="1" key="2">
    <citation type="submission" date="2022-06" db="UniProtKB">
        <authorList>
            <consortium name="EnsemblMetazoa"/>
        </authorList>
    </citation>
    <scope>IDENTIFICATION</scope>
    <source>
        <strain evidence="1">PS312</strain>
    </source>
</reference>
<accession>A0A8R1U6D0</accession>
<proteinExistence type="predicted"/>
<reference evidence="2" key="1">
    <citation type="journal article" date="2008" name="Nat. Genet.">
        <title>The Pristionchus pacificus genome provides a unique perspective on nematode lifestyle and parasitism.</title>
        <authorList>
            <person name="Dieterich C."/>
            <person name="Clifton S.W."/>
            <person name="Schuster L.N."/>
            <person name="Chinwalla A."/>
            <person name="Delehaunty K."/>
            <person name="Dinkelacker I."/>
            <person name="Fulton L."/>
            <person name="Fulton R."/>
            <person name="Godfrey J."/>
            <person name="Minx P."/>
            <person name="Mitreva M."/>
            <person name="Roeseler W."/>
            <person name="Tian H."/>
            <person name="Witte H."/>
            <person name="Yang S.P."/>
            <person name="Wilson R.K."/>
            <person name="Sommer R.J."/>
        </authorList>
    </citation>
    <scope>NUCLEOTIDE SEQUENCE [LARGE SCALE GENOMIC DNA]</scope>
    <source>
        <strain evidence="2">PS312</strain>
    </source>
</reference>
<dbReference type="PANTHER" id="PTHR33351">
    <property type="entry name" value="HISACTOPHILIN-1-RELATED"/>
    <property type="match status" value="1"/>
</dbReference>
<dbReference type="InterPro" id="IPR052883">
    <property type="entry name" value="Hisactophilin"/>
</dbReference>
<accession>A0A2A6D262</accession>
<organism evidence="1 2">
    <name type="scientific">Pristionchus pacificus</name>
    <name type="common">Parasitic nematode worm</name>
    <dbReference type="NCBI Taxonomy" id="54126"/>
    <lineage>
        <taxon>Eukaryota</taxon>
        <taxon>Metazoa</taxon>
        <taxon>Ecdysozoa</taxon>
        <taxon>Nematoda</taxon>
        <taxon>Chromadorea</taxon>
        <taxon>Rhabditida</taxon>
        <taxon>Rhabditina</taxon>
        <taxon>Diplogasteromorpha</taxon>
        <taxon>Diplogasteroidea</taxon>
        <taxon>Neodiplogasteridae</taxon>
        <taxon>Pristionchus</taxon>
    </lineage>
</organism>
<dbReference type="GO" id="GO:0030041">
    <property type="term" value="P:actin filament polymerization"/>
    <property type="evidence" value="ECO:0000318"/>
    <property type="project" value="GO_Central"/>
</dbReference>
<dbReference type="AlphaFoldDB" id="A0A2A6D262"/>
<dbReference type="Gene3D" id="2.80.10.50">
    <property type="match status" value="1"/>
</dbReference>
<gene>
    <name evidence="1" type="primary">WBGene00093958</name>
</gene>
<protein>
    <submittedName>
        <fullName evidence="1">Uncharacterized protein</fullName>
    </submittedName>
</protein>
<evidence type="ECO:0000313" key="2">
    <source>
        <dbReference type="Proteomes" id="UP000005239"/>
    </source>
</evidence>
<sequence length="125" mass="14782">MRNLMKRQRIVPMSPSTHETSQRFIRSVHGSYLRVRLGFVGKYRNTCEHWYIEDMNGKYLRANPSGFIDLADQDRAWEEWTIVRNSNGTVSFLSHHGTWLRAEKDGEVSLGMRSNEDEQFTLRCW</sequence>
<dbReference type="SUPFAM" id="SSF50405">
    <property type="entry name" value="Actin-crosslinking proteins"/>
    <property type="match status" value="1"/>
</dbReference>
<dbReference type="EnsemblMetazoa" id="PPA04404.1">
    <property type="protein sequence ID" value="PPA04404.1"/>
    <property type="gene ID" value="WBGene00093958"/>
</dbReference>
<dbReference type="InterPro" id="IPR008999">
    <property type="entry name" value="Actin-crosslinking"/>
</dbReference>
<dbReference type="CDD" id="cd00257">
    <property type="entry name" value="beta-trefoil_FSCN-like"/>
    <property type="match status" value="1"/>
</dbReference>